<dbReference type="EMBL" id="MU006336">
    <property type="protein sequence ID" value="KAF2846366.1"/>
    <property type="molecule type" value="Genomic_DNA"/>
</dbReference>
<dbReference type="PANTHER" id="PTHR37048">
    <property type="entry name" value="QUESTIONABLE PROTEIN"/>
    <property type="match status" value="1"/>
</dbReference>
<name>A0A6A7ASS3_9PLEO</name>
<gene>
    <name evidence="2" type="ORF">T440DRAFT_472013</name>
</gene>
<dbReference type="AlphaFoldDB" id="A0A6A7ASS3"/>
<keyword evidence="3" id="KW-1185">Reference proteome</keyword>
<dbReference type="Proteomes" id="UP000799423">
    <property type="component" value="Unassembled WGS sequence"/>
</dbReference>
<proteinExistence type="predicted"/>
<reference evidence="2" key="1">
    <citation type="submission" date="2020-01" db="EMBL/GenBank/DDBJ databases">
        <authorList>
            <consortium name="DOE Joint Genome Institute"/>
            <person name="Haridas S."/>
            <person name="Albert R."/>
            <person name="Binder M."/>
            <person name="Bloem J."/>
            <person name="Labutti K."/>
            <person name="Salamov A."/>
            <person name="Andreopoulos B."/>
            <person name="Baker S.E."/>
            <person name="Barry K."/>
            <person name="Bills G."/>
            <person name="Bluhm B.H."/>
            <person name="Cannon C."/>
            <person name="Castanera R."/>
            <person name="Culley D.E."/>
            <person name="Daum C."/>
            <person name="Ezra D."/>
            <person name="Gonzalez J.B."/>
            <person name="Henrissat B."/>
            <person name="Kuo A."/>
            <person name="Liang C."/>
            <person name="Lipzen A."/>
            <person name="Lutzoni F."/>
            <person name="Magnuson J."/>
            <person name="Mondo S."/>
            <person name="Nolan M."/>
            <person name="Ohm R."/>
            <person name="Pangilinan J."/>
            <person name="Park H.-J."/>
            <person name="Ramirez L."/>
            <person name="Alfaro M."/>
            <person name="Sun H."/>
            <person name="Tritt A."/>
            <person name="Yoshinaga Y."/>
            <person name="Zwiers L.-H."/>
            <person name="Turgeon B.G."/>
            <person name="Goodwin S.B."/>
            <person name="Spatafora J.W."/>
            <person name="Crous P.W."/>
            <person name="Grigoriev I.V."/>
        </authorList>
    </citation>
    <scope>NUCLEOTIDE SEQUENCE</scope>
    <source>
        <strain evidence="2">IPT5</strain>
    </source>
</reference>
<evidence type="ECO:0000313" key="3">
    <source>
        <dbReference type="Proteomes" id="UP000799423"/>
    </source>
</evidence>
<protein>
    <submittedName>
        <fullName evidence="2">Uncharacterized protein</fullName>
    </submittedName>
</protein>
<feature type="region of interest" description="Disordered" evidence="1">
    <location>
        <begin position="1"/>
        <end position="30"/>
    </location>
</feature>
<feature type="compositionally biased region" description="Polar residues" evidence="1">
    <location>
        <begin position="1"/>
        <end position="26"/>
    </location>
</feature>
<sequence>MSTTQQCESELFKSTSRQPLSSQTYGEPSIERTERTIEENDILPGRIFWLREEGKLPERAVQWVKGKGSFEDIYSHPVVITSRPAEGDHIVHFQVITSLQGKTLDELYPKQTEFHMGRRSWFLPIYPSPEHPDAKSKTTRKRFPTLHIANGAALRSNSYIVIRKVYKINWALLEAYENAALPNTQVYCFERESLVRMLAKSKTLTTYEPGPQFQRVVELKETQPEVTGVPSEDTCIVEQESGNVGCISSAPVLAEDGPRPTTFHSPRSKFA</sequence>
<accession>A0A6A7ASS3</accession>
<organism evidence="2 3">
    <name type="scientific">Plenodomus tracheiphilus IPT5</name>
    <dbReference type="NCBI Taxonomy" id="1408161"/>
    <lineage>
        <taxon>Eukaryota</taxon>
        <taxon>Fungi</taxon>
        <taxon>Dikarya</taxon>
        <taxon>Ascomycota</taxon>
        <taxon>Pezizomycotina</taxon>
        <taxon>Dothideomycetes</taxon>
        <taxon>Pleosporomycetidae</taxon>
        <taxon>Pleosporales</taxon>
        <taxon>Pleosporineae</taxon>
        <taxon>Leptosphaeriaceae</taxon>
        <taxon>Plenodomus</taxon>
    </lineage>
</organism>
<evidence type="ECO:0000313" key="2">
    <source>
        <dbReference type="EMBL" id="KAF2846366.1"/>
    </source>
</evidence>
<dbReference type="OrthoDB" id="3537171at2759"/>
<dbReference type="PANTHER" id="PTHR37048:SF2">
    <property type="entry name" value="QUESTIONABLE PROTEIN"/>
    <property type="match status" value="1"/>
</dbReference>
<evidence type="ECO:0000256" key="1">
    <source>
        <dbReference type="SAM" id="MobiDB-lite"/>
    </source>
</evidence>